<accession>A0AC35FCX4</accession>
<protein>
    <submittedName>
        <fullName evidence="2">Uncharacterized protein</fullName>
    </submittedName>
</protein>
<organism evidence="1 2">
    <name type="scientific">Panagrolaimus sp. PS1159</name>
    <dbReference type="NCBI Taxonomy" id="55785"/>
    <lineage>
        <taxon>Eukaryota</taxon>
        <taxon>Metazoa</taxon>
        <taxon>Ecdysozoa</taxon>
        <taxon>Nematoda</taxon>
        <taxon>Chromadorea</taxon>
        <taxon>Rhabditida</taxon>
        <taxon>Tylenchina</taxon>
        <taxon>Panagrolaimomorpha</taxon>
        <taxon>Panagrolaimoidea</taxon>
        <taxon>Panagrolaimidae</taxon>
        <taxon>Panagrolaimus</taxon>
    </lineage>
</organism>
<evidence type="ECO:0000313" key="2">
    <source>
        <dbReference type="WBParaSite" id="PS1159_v2.g16292.t1"/>
    </source>
</evidence>
<dbReference type="Proteomes" id="UP000887580">
    <property type="component" value="Unplaced"/>
</dbReference>
<reference evidence="2" key="1">
    <citation type="submission" date="2022-11" db="UniProtKB">
        <authorList>
            <consortium name="WormBaseParasite"/>
        </authorList>
    </citation>
    <scope>IDENTIFICATION</scope>
</reference>
<evidence type="ECO:0000313" key="1">
    <source>
        <dbReference type="Proteomes" id="UP000887580"/>
    </source>
</evidence>
<proteinExistence type="predicted"/>
<sequence>MAASSSTSAEREAFLRPPPAPSSRYKDHQPPSIPLLRINGGNNLTNSSASNSGGNGSGNNSRRTLPNVQSLQPWMLPMTPGFLPSPIHPRKLSLQDRREFFEDDTPHAAEMLRDIAKLATFPAVGG</sequence>
<name>A0AC35FCX4_9BILA</name>
<dbReference type="WBParaSite" id="PS1159_v2.g16292.t1">
    <property type="protein sequence ID" value="PS1159_v2.g16292.t1"/>
    <property type="gene ID" value="PS1159_v2.g16292"/>
</dbReference>